<keyword evidence="1" id="KW-1185">Reference proteome</keyword>
<evidence type="ECO:0000313" key="1">
    <source>
        <dbReference type="Proteomes" id="UP000025227"/>
    </source>
</evidence>
<dbReference type="WBParaSite" id="HCON_00181760-00001">
    <property type="protein sequence ID" value="HCON_00181760-00001"/>
    <property type="gene ID" value="HCON_00181760"/>
</dbReference>
<organism evidence="1 2">
    <name type="scientific">Haemonchus contortus</name>
    <name type="common">Barber pole worm</name>
    <dbReference type="NCBI Taxonomy" id="6289"/>
    <lineage>
        <taxon>Eukaryota</taxon>
        <taxon>Metazoa</taxon>
        <taxon>Ecdysozoa</taxon>
        <taxon>Nematoda</taxon>
        <taxon>Chromadorea</taxon>
        <taxon>Rhabditida</taxon>
        <taxon>Rhabditina</taxon>
        <taxon>Rhabditomorpha</taxon>
        <taxon>Strongyloidea</taxon>
        <taxon>Trichostrongylidae</taxon>
        <taxon>Haemonchus</taxon>
    </lineage>
</organism>
<sequence length="159" mass="17894">MSIVPFRDTCLYSWECSCLDNRSGVSCIHRHAVQIFGRGLTTSCTAESKESEESIPEFQLSRNDLYSREENLPAAAPGVQEIATSAQLRKEQRYRKLNEIMSTYAAFEFKAKALARANADDSLNKERLEEVLRYLKLASILATHQPSTIPAPQPELAKK</sequence>
<name>A0A7I4Z4N5_HAECO</name>
<evidence type="ECO:0000313" key="2">
    <source>
        <dbReference type="WBParaSite" id="HCON_00181760-00001"/>
    </source>
</evidence>
<accession>A0A7I4Z4N5</accession>
<reference evidence="2" key="1">
    <citation type="submission" date="2020-12" db="UniProtKB">
        <authorList>
            <consortium name="WormBaseParasite"/>
        </authorList>
    </citation>
    <scope>IDENTIFICATION</scope>
    <source>
        <strain evidence="2">MHco3</strain>
    </source>
</reference>
<dbReference type="OrthoDB" id="5875677at2759"/>
<dbReference type="Proteomes" id="UP000025227">
    <property type="component" value="Unplaced"/>
</dbReference>
<protein>
    <submittedName>
        <fullName evidence="2">SWIM-type domain-containing protein</fullName>
    </submittedName>
</protein>
<dbReference type="AlphaFoldDB" id="A0A7I4Z4N5"/>
<proteinExistence type="predicted"/>